<dbReference type="Proteomes" id="UP000664534">
    <property type="component" value="Unassembled WGS sequence"/>
</dbReference>
<sequence>MTALQMQFAPPYQAPLTEDPMELTSDVDQRAGDGDEIDLDLDLTGDNPLDVEDEFMDEEDVNALADLPSVDGQEIHVVNDDEMADDGNTQGQADEGFSVRDEDIEDAEYTGLEPDEDILVEPDLDPANEQSEEPLGDYENIVGDQDPEQDYQGQERNEEERNKEEHNEEEYNQQEHHELPTTPETEAVIIQRPLPNGQTGLANPGHDVAKLATGEVSDDYGVEVSKEAMVNHGPADQISQPSDVEGLTAPEAKLDQVGEDSLPASLDLEVKARSDVEGSHHKKESAQSSPAHLHPIVLDYQGDEMFLFPPTDQNGDHAATFLLADEQLAYGTIGNLLEACRGVLQGSLGEQDELIISIDDLDLHISESTVECASTRLAEVVDLYVRLQQNDGLENPPPIYMDLSFRNGFSRRLDVLRNGSIEGKGLSQLKSFLEYESDQQHRTESETDPSSHTSVLSTNETFMSDQQPGDEAEKGVDRHDSHSDPLPPEKLPRETVAAPRATQSYPFTDVAQEDNALAETQLGSYNSPHGVGIDDELFSEAPGPKESLEPAQPLAGESEAPEAEGSIVDDGDLIDYEDIEEPEGGTSSASSTLQGDGIDVNAAQDLAVPQEPIIAGNQEHRSPHNVQEDADEEISHAFVDERDTDDVGAPVEEEQAHLVEPFSQNRDDKGQSLSGQSDEEGEAPEDDRDAGPQPEINADDDQHGASAQYEDDAGFDRHETLHEHAQTEGDAHPVAYANINGELEDYSSTHPFQTESRGSGTIFREDDLRRANGLEAGNDPEEAYRSPADVVDGEVPRLSEEVNTETLYVVQDSAQTQEDDDEITYEDEEHDLGFPHEPAKAEQNVTTSPGSLKRPRSVHEDDVGLAEDSQGAKRIRSG</sequence>
<dbReference type="OrthoDB" id="5339076at2759"/>
<keyword evidence="3" id="KW-1185">Reference proteome</keyword>
<feature type="region of interest" description="Disordered" evidence="1">
    <location>
        <begin position="522"/>
        <end position="878"/>
    </location>
</feature>
<feature type="region of interest" description="Disordered" evidence="1">
    <location>
        <begin position="69"/>
        <end position="181"/>
    </location>
</feature>
<reference evidence="2" key="1">
    <citation type="submission" date="2021-03" db="EMBL/GenBank/DDBJ databases">
        <authorList>
            <person name="Tagirdzhanova G."/>
        </authorList>
    </citation>
    <scope>NUCLEOTIDE SEQUENCE</scope>
</reference>
<comment type="caution">
    <text evidence="2">The sequence shown here is derived from an EMBL/GenBank/DDBJ whole genome shotgun (WGS) entry which is preliminary data.</text>
</comment>
<protein>
    <submittedName>
        <fullName evidence="2">Uncharacterized protein</fullName>
    </submittedName>
</protein>
<feature type="compositionally biased region" description="Polar residues" evidence="1">
    <location>
        <begin position="585"/>
        <end position="594"/>
    </location>
</feature>
<dbReference type="Pfam" id="PF10336">
    <property type="entry name" value="DUF2420"/>
    <property type="match status" value="1"/>
</dbReference>
<feature type="compositionally biased region" description="Acidic residues" evidence="1">
    <location>
        <begin position="102"/>
        <end position="136"/>
    </location>
</feature>
<feature type="compositionally biased region" description="Polar residues" evidence="1">
    <location>
        <begin position="746"/>
        <end position="759"/>
    </location>
</feature>
<evidence type="ECO:0000256" key="1">
    <source>
        <dbReference type="SAM" id="MobiDB-lite"/>
    </source>
</evidence>
<feature type="compositionally biased region" description="Basic and acidic residues" evidence="1">
    <location>
        <begin position="831"/>
        <end position="840"/>
    </location>
</feature>
<evidence type="ECO:0000313" key="2">
    <source>
        <dbReference type="EMBL" id="CAF9942564.1"/>
    </source>
</evidence>
<dbReference type="EMBL" id="CAJPDT010000195">
    <property type="protein sequence ID" value="CAF9942564.1"/>
    <property type="molecule type" value="Genomic_DNA"/>
</dbReference>
<feature type="compositionally biased region" description="Acidic residues" evidence="1">
    <location>
        <begin position="34"/>
        <end position="47"/>
    </location>
</feature>
<feature type="region of interest" description="Disordered" evidence="1">
    <location>
        <begin position="460"/>
        <end position="499"/>
    </location>
</feature>
<feature type="compositionally biased region" description="Acidic residues" evidence="1">
    <location>
        <begin position="817"/>
        <end position="830"/>
    </location>
</feature>
<proteinExistence type="predicted"/>
<organism evidence="2 3">
    <name type="scientific">Imshaugia aleurites</name>
    <dbReference type="NCBI Taxonomy" id="172621"/>
    <lineage>
        <taxon>Eukaryota</taxon>
        <taxon>Fungi</taxon>
        <taxon>Dikarya</taxon>
        <taxon>Ascomycota</taxon>
        <taxon>Pezizomycotina</taxon>
        <taxon>Lecanoromycetes</taxon>
        <taxon>OSLEUM clade</taxon>
        <taxon>Lecanoromycetidae</taxon>
        <taxon>Lecanorales</taxon>
        <taxon>Lecanorineae</taxon>
        <taxon>Parmeliaceae</taxon>
        <taxon>Imshaugia</taxon>
    </lineage>
</organism>
<feature type="compositionally biased region" description="Basic and acidic residues" evidence="1">
    <location>
        <begin position="763"/>
        <end position="772"/>
    </location>
</feature>
<name>A0A8H3J8E7_9LECA</name>
<feature type="compositionally biased region" description="Basic and acidic residues" evidence="1">
    <location>
        <begin position="714"/>
        <end position="731"/>
    </location>
</feature>
<accession>A0A8H3J8E7</accession>
<feature type="compositionally biased region" description="Acidic residues" evidence="1">
    <location>
        <begin position="559"/>
        <end position="583"/>
    </location>
</feature>
<feature type="compositionally biased region" description="Basic and acidic residues" evidence="1">
    <location>
        <begin position="471"/>
        <end position="483"/>
    </location>
</feature>
<feature type="compositionally biased region" description="Acidic residues" evidence="1">
    <location>
        <begin position="677"/>
        <end position="688"/>
    </location>
</feature>
<dbReference type="AlphaFoldDB" id="A0A8H3J8E7"/>
<dbReference type="InterPro" id="IPR018822">
    <property type="entry name" value="UPF0646"/>
</dbReference>
<evidence type="ECO:0000313" key="3">
    <source>
        <dbReference type="Proteomes" id="UP000664534"/>
    </source>
</evidence>
<feature type="region of interest" description="Disordered" evidence="1">
    <location>
        <begin position="1"/>
        <end position="47"/>
    </location>
</feature>
<feature type="compositionally biased region" description="Basic and acidic residues" evidence="1">
    <location>
        <begin position="153"/>
        <end position="166"/>
    </location>
</feature>
<gene>
    <name evidence="2" type="ORF">IMSHALPRED_003885</name>
</gene>
<feature type="region of interest" description="Disordered" evidence="1">
    <location>
        <begin position="436"/>
        <end position="455"/>
    </location>
</feature>